<evidence type="ECO:0000313" key="3">
    <source>
        <dbReference type="Proteomes" id="UP001302745"/>
    </source>
</evidence>
<feature type="compositionally biased region" description="Polar residues" evidence="1">
    <location>
        <begin position="55"/>
        <end position="68"/>
    </location>
</feature>
<protein>
    <submittedName>
        <fullName evidence="2">Uncharacterized protein</fullName>
    </submittedName>
</protein>
<name>A0AAN6VIB1_9PEZI</name>
<dbReference type="AlphaFoldDB" id="A0AAN6VIB1"/>
<proteinExistence type="predicted"/>
<evidence type="ECO:0000256" key="1">
    <source>
        <dbReference type="SAM" id="MobiDB-lite"/>
    </source>
</evidence>
<feature type="region of interest" description="Disordered" evidence="1">
    <location>
        <begin position="55"/>
        <end position="74"/>
    </location>
</feature>
<reference evidence="2" key="2">
    <citation type="submission" date="2023-05" db="EMBL/GenBank/DDBJ databases">
        <authorList>
            <consortium name="Lawrence Berkeley National Laboratory"/>
            <person name="Steindorff A."/>
            <person name="Hensen N."/>
            <person name="Bonometti L."/>
            <person name="Westerberg I."/>
            <person name="Brannstrom I.O."/>
            <person name="Guillou S."/>
            <person name="Cros-Aarteil S."/>
            <person name="Calhoun S."/>
            <person name="Haridas S."/>
            <person name="Kuo A."/>
            <person name="Mondo S."/>
            <person name="Pangilinan J."/>
            <person name="Riley R."/>
            <person name="Labutti K."/>
            <person name="Andreopoulos B."/>
            <person name="Lipzen A."/>
            <person name="Chen C."/>
            <person name="Yanf M."/>
            <person name="Daum C."/>
            <person name="Ng V."/>
            <person name="Clum A."/>
            <person name="Ohm R."/>
            <person name="Martin F."/>
            <person name="Silar P."/>
            <person name="Natvig D."/>
            <person name="Lalanne C."/>
            <person name="Gautier V."/>
            <person name="Ament-Velasquez S.L."/>
            <person name="Kruys A."/>
            <person name="Hutchinson M.I."/>
            <person name="Powell A.J."/>
            <person name="Barry K."/>
            <person name="Miller A.N."/>
            <person name="Grigoriev I.V."/>
            <person name="Debuchy R."/>
            <person name="Gladieux P."/>
            <person name="Thoren M.H."/>
            <person name="Johannesson H."/>
        </authorList>
    </citation>
    <scope>NUCLEOTIDE SEQUENCE</scope>
    <source>
        <strain evidence="2">CBS 538.74</strain>
    </source>
</reference>
<sequence length="248" mass="27110">MPSGDPSEVLKVGDINLDDSNQEPAPDTNQNNSDDDDDTTLIEKWAPTIDAISSATRKAFPSSPQGTPGVSPPSRAEFRQYWHGIFTQLLEAVAADPTIPHHLTSPRVTTFVVNLFDKPHGLCCPCSLPDVSPTIALANEQGVDKTDLVRGVRDYLYGETTAPVINTDDDEYDYEGPAAGQQQQPEKAAETTELVMETALVYSADWMSCGNNDEGERVSYYSEEPNVYMYCCGCDEYLAKAGEDDKAK</sequence>
<comment type="caution">
    <text evidence="2">The sequence shown here is derived from an EMBL/GenBank/DDBJ whole genome shotgun (WGS) entry which is preliminary data.</text>
</comment>
<dbReference type="EMBL" id="MU856987">
    <property type="protein sequence ID" value="KAK4152087.1"/>
    <property type="molecule type" value="Genomic_DNA"/>
</dbReference>
<reference evidence="2" key="1">
    <citation type="journal article" date="2023" name="Mol. Phylogenet. Evol.">
        <title>Genome-scale phylogeny and comparative genomics of the fungal order Sordariales.</title>
        <authorList>
            <person name="Hensen N."/>
            <person name="Bonometti L."/>
            <person name="Westerberg I."/>
            <person name="Brannstrom I.O."/>
            <person name="Guillou S."/>
            <person name="Cros-Aarteil S."/>
            <person name="Calhoun S."/>
            <person name="Haridas S."/>
            <person name="Kuo A."/>
            <person name="Mondo S."/>
            <person name="Pangilinan J."/>
            <person name="Riley R."/>
            <person name="LaButti K."/>
            <person name="Andreopoulos B."/>
            <person name="Lipzen A."/>
            <person name="Chen C."/>
            <person name="Yan M."/>
            <person name="Daum C."/>
            <person name="Ng V."/>
            <person name="Clum A."/>
            <person name="Steindorff A."/>
            <person name="Ohm R.A."/>
            <person name="Martin F."/>
            <person name="Silar P."/>
            <person name="Natvig D.O."/>
            <person name="Lalanne C."/>
            <person name="Gautier V."/>
            <person name="Ament-Velasquez S.L."/>
            <person name="Kruys A."/>
            <person name="Hutchinson M.I."/>
            <person name="Powell A.J."/>
            <person name="Barry K."/>
            <person name="Miller A.N."/>
            <person name="Grigoriev I.V."/>
            <person name="Debuchy R."/>
            <person name="Gladieux P."/>
            <person name="Hiltunen Thoren M."/>
            <person name="Johannesson H."/>
        </authorList>
    </citation>
    <scope>NUCLEOTIDE SEQUENCE</scope>
    <source>
        <strain evidence="2">CBS 538.74</strain>
    </source>
</reference>
<keyword evidence="3" id="KW-1185">Reference proteome</keyword>
<organism evidence="2 3">
    <name type="scientific">Chaetomidium leptoderma</name>
    <dbReference type="NCBI Taxonomy" id="669021"/>
    <lineage>
        <taxon>Eukaryota</taxon>
        <taxon>Fungi</taxon>
        <taxon>Dikarya</taxon>
        <taxon>Ascomycota</taxon>
        <taxon>Pezizomycotina</taxon>
        <taxon>Sordariomycetes</taxon>
        <taxon>Sordariomycetidae</taxon>
        <taxon>Sordariales</taxon>
        <taxon>Chaetomiaceae</taxon>
        <taxon>Chaetomidium</taxon>
    </lineage>
</organism>
<dbReference type="Proteomes" id="UP001302745">
    <property type="component" value="Unassembled WGS sequence"/>
</dbReference>
<evidence type="ECO:0000313" key="2">
    <source>
        <dbReference type="EMBL" id="KAK4152087.1"/>
    </source>
</evidence>
<gene>
    <name evidence="2" type="ORF">C8A00DRAFT_35213</name>
</gene>
<accession>A0AAN6VIB1</accession>
<feature type="region of interest" description="Disordered" evidence="1">
    <location>
        <begin position="1"/>
        <end position="40"/>
    </location>
</feature>